<dbReference type="FunCoup" id="W4JVI3">
    <property type="interactions" value="557"/>
</dbReference>
<dbReference type="GO" id="GO:0005737">
    <property type="term" value="C:cytoplasm"/>
    <property type="evidence" value="ECO:0007669"/>
    <property type="project" value="UniProtKB-SubCell"/>
</dbReference>
<dbReference type="Pfam" id="PF10602">
    <property type="entry name" value="RPN7"/>
    <property type="match status" value="1"/>
</dbReference>
<comment type="subcellular location">
    <subcellularLocation>
        <location evidence="2">Cytoplasm</location>
    </subcellularLocation>
    <subcellularLocation>
        <location evidence="1">Nucleus</location>
    </subcellularLocation>
</comment>
<dbReference type="Proteomes" id="UP000030671">
    <property type="component" value="Unassembled WGS sequence"/>
</dbReference>
<reference evidence="8 9" key="1">
    <citation type="journal article" date="2012" name="New Phytol.">
        <title>Insight into trade-off between wood decay and parasitism from the genome of a fungal forest pathogen.</title>
        <authorList>
            <person name="Olson A."/>
            <person name="Aerts A."/>
            <person name="Asiegbu F."/>
            <person name="Belbahri L."/>
            <person name="Bouzid O."/>
            <person name="Broberg A."/>
            <person name="Canback B."/>
            <person name="Coutinho P.M."/>
            <person name="Cullen D."/>
            <person name="Dalman K."/>
            <person name="Deflorio G."/>
            <person name="van Diepen L.T."/>
            <person name="Dunand C."/>
            <person name="Duplessis S."/>
            <person name="Durling M."/>
            <person name="Gonthier P."/>
            <person name="Grimwood J."/>
            <person name="Fossdal C.G."/>
            <person name="Hansson D."/>
            <person name="Henrissat B."/>
            <person name="Hietala A."/>
            <person name="Himmelstrand K."/>
            <person name="Hoffmeister D."/>
            <person name="Hogberg N."/>
            <person name="James T.Y."/>
            <person name="Karlsson M."/>
            <person name="Kohler A."/>
            <person name="Kues U."/>
            <person name="Lee Y.H."/>
            <person name="Lin Y.C."/>
            <person name="Lind M."/>
            <person name="Lindquist E."/>
            <person name="Lombard V."/>
            <person name="Lucas S."/>
            <person name="Lunden K."/>
            <person name="Morin E."/>
            <person name="Murat C."/>
            <person name="Park J."/>
            <person name="Raffaello T."/>
            <person name="Rouze P."/>
            <person name="Salamov A."/>
            <person name="Schmutz J."/>
            <person name="Solheim H."/>
            <person name="Stahlberg J."/>
            <person name="Velez H."/>
            <person name="de Vries R.P."/>
            <person name="Wiebenga A."/>
            <person name="Woodward S."/>
            <person name="Yakovlev I."/>
            <person name="Garbelotto M."/>
            <person name="Martin F."/>
            <person name="Grigoriev I.V."/>
            <person name="Stenlid J."/>
        </authorList>
    </citation>
    <scope>NUCLEOTIDE SEQUENCE [LARGE SCALE GENOMIC DNA]</scope>
    <source>
        <strain evidence="8 9">TC 32-1</strain>
    </source>
</reference>
<dbReference type="InterPro" id="IPR036390">
    <property type="entry name" value="WH_DNA-bd_sf"/>
</dbReference>
<accession>W4JVI3</accession>
<organism evidence="8 9">
    <name type="scientific">Heterobasidion irregulare (strain TC 32-1)</name>
    <dbReference type="NCBI Taxonomy" id="747525"/>
    <lineage>
        <taxon>Eukaryota</taxon>
        <taxon>Fungi</taxon>
        <taxon>Dikarya</taxon>
        <taxon>Basidiomycota</taxon>
        <taxon>Agaricomycotina</taxon>
        <taxon>Agaricomycetes</taxon>
        <taxon>Russulales</taxon>
        <taxon>Bondarzewiaceae</taxon>
        <taxon>Heterobasidion</taxon>
        <taxon>Heterobasidion annosum species complex</taxon>
    </lineage>
</organism>
<sequence length="508" mass="55064">MDIDIEDVDINLAIDASTSAASAGKQANRVEIVPVDDAHPFDLDAYISGYTGRAAIDRLSHIILHAPAVAPQALRLALTLLTEPSQRDATLYQSLLSTYESALAQTRTLPPLADVLPDHSPYVRWAEETAAANQAERVKLEVELKTYTNNMIKESIRMAHRDLGAFHRTTGQYDLALRHYTKSREFCTTGAHVLEMCLSVLELLIEQRNYAHIPTYIFKAENALDGLSSSAAAPIASSSTAATAAAPPASQSTKKDPYAPTYAKLALCNALSLLSQGAYAKAGAKLLSLPASGAGGTWIGTIVGPGDISTYATLCALATLDRPEVKRKLVDGDAAPAVGEGGMRELVDAWMTSRFKTVLELLQRYSTRHALDPILAPHVASLTTLIRARAIVLYFQPFATVHLDRMSAAFGWSVADTEREVVDLIQRGEIQARVDSQNKILKARTIDARAQLYARALRAGDEMRSATRKLLLRMRLQQADLVVRKTQPGNAHILAAGPFSQGSEPMIS</sequence>
<evidence type="ECO:0000256" key="2">
    <source>
        <dbReference type="ARBA" id="ARBA00004496"/>
    </source>
</evidence>
<evidence type="ECO:0000256" key="1">
    <source>
        <dbReference type="ARBA" id="ARBA00004123"/>
    </source>
</evidence>
<dbReference type="HOGENOM" id="CLU_022348_1_0_1"/>
<keyword evidence="9" id="KW-1185">Reference proteome</keyword>
<dbReference type="Gene3D" id="1.25.40.570">
    <property type="match status" value="1"/>
</dbReference>
<dbReference type="InterPro" id="IPR019585">
    <property type="entry name" value="Rpn7/CSN1"/>
</dbReference>
<dbReference type="GO" id="GO:0008180">
    <property type="term" value="C:COP9 signalosome"/>
    <property type="evidence" value="ECO:0007669"/>
    <property type="project" value="UniProtKB-KW"/>
</dbReference>
<evidence type="ECO:0000256" key="3">
    <source>
        <dbReference type="ARBA" id="ARBA00008793"/>
    </source>
</evidence>
<keyword evidence="5" id="KW-0736">Signalosome</keyword>
<evidence type="ECO:0000259" key="7">
    <source>
        <dbReference type="PROSITE" id="PS50250"/>
    </source>
</evidence>
<protein>
    <recommendedName>
        <fullName evidence="7">PCI domain-containing protein</fullName>
    </recommendedName>
</protein>
<dbReference type="AlphaFoldDB" id="W4JVI3"/>
<dbReference type="KEGG" id="hir:HETIRDRAFT_327145"/>
<dbReference type="eggNOG" id="KOG0686">
    <property type="taxonomic scope" value="Eukaryota"/>
</dbReference>
<keyword evidence="4" id="KW-0963">Cytoplasm</keyword>
<dbReference type="EMBL" id="KI925463">
    <property type="protein sequence ID" value="ETW77552.1"/>
    <property type="molecule type" value="Genomic_DNA"/>
</dbReference>
<dbReference type="SUPFAM" id="SSF46785">
    <property type="entry name" value="Winged helix' DNA-binding domain"/>
    <property type="match status" value="1"/>
</dbReference>
<dbReference type="InterPro" id="IPR045135">
    <property type="entry name" value="Rpn7_N"/>
</dbReference>
<dbReference type="OrthoDB" id="422427at2759"/>
<dbReference type="PANTHER" id="PTHR14145">
    <property type="entry name" value="26S PROTESOME SUBUNIT 6"/>
    <property type="match status" value="1"/>
</dbReference>
<dbReference type="RefSeq" id="XP_009551039.1">
    <property type="nucleotide sequence ID" value="XM_009552744.1"/>
</dbReference>
<dbReference type="STRING" id="747525.W4JVI3"/>
<keyword evidence="6" id="KW-0539">Nucleus</keyword>
<dbReference type="SMART" id="SM00088">
    <property type="entry name" value="PINT"/>
    <property type="match status" value="1"/>
</dbReference>
<evidence type="ECO:0000313" key="9">
    <source>
        <dbReference type="Proteomes" id="UP000030671"/>
    </source>
</evidence>
<proteinExistence type="inferred from homology"/>
<dbReference type="Pfam" id="PF01399">
    <property type="entry name" value="PCI"/>
    <property type="match status" value="1"/>
</dbReference>
<dbReference type="PROSITE" id="PS50250">
    <property type="entry name" value="PCI"/>
    <property type="match status" value="1"/>
</dbReference>
<evidence type="ECO:0000256" key="4">
    <source>
        <dbReference type="ARBA" id="ARBA00022490"/>
    </source>
</evidence>
<dbReference type="InterPro" id="IPR000717">
    <property type="entry name" value="PCI_dom"/>
</dbReference>
<dbReference type="PANTHER" id="PTHR14145:SF2">
    <property type="entry name" value="COP9 SIGNALOSOME COMPLEX SUBUNIT 1"/>
    <property type="match status" value="1"/>
</dbReference>
<evidence type="ECO:0000313" key="8">
    <source>
        <dbReference type="EMBL" id="ETW77552.1"/>
    </source>
</evidence>
<evidence type="ECO:0000256" key="6">
    <source>
        <dbReference type="ARBA" id="ARBA00023242"/>
    </source>
</evidence>
<name>W4JVI3_HETIT</name>
<feature type="domain" description="PCI" evidence="7">
    <location>
        <begin position="232"/>
        <end position="448"/>
    </location>
</feature>
<evidence type="ECO:0000256" key="5">
    <source>
        <dbReference type="ARBA" id="ARBA00022790"/>
    </source>
</evidence>
<gene>
    <name evidence="8" type="ORF">HETIRDRAFT_327145</name>
</gene>
<dbReference type="InParanoid" id="W4JVI3"/>
<dbReference type="GeneID" id="20671301"/>
<comment type="similarity">
    <text evidence="3">Belongs to the CSN1 family.</text>
</comment>